<dbReference type="EMBL" id="CP058999">
    <property type="protein sequence ID" value="QLJ53497.1"/>
    <property type="molecule type" value="Genomic_DNA"/>
</dbReference>
<geneLocation type="plasmid" evidence="3">
    <name>psv326-1</name>
</geneLocation>
<dbReference type="Proteomes" id="UP000510821">
    <property type="component" value="Plasmid pSv326-1"/>
</dbReference>
<keyword evidence="2" id="KW-0614">Plasmid</keyword>
<protein>
    <submittedName>
        <fullName evidence="2">Uncharacterized protein</fullName>
    </submittedName>
</protein>
<feature type="region of interest" description="Disordered" evidence="1">
    <location>
        <begin position="89"/>
        <end position="110"/>
    </location>
</feature>
<sequence length="110" mass="12916">MDWKRMLGIRRREVPIAEIPVQKVMVEGDSVKMIYKPERRYLDENGEVKIPEEAIAVERKEEVLTVKEGGEVLTSGVRIYYTFLMPVSEEEEPELEQKEEKKPAVVVRRR</sequence>
<name>A0A7D6BB43_FERL1</name>
<organism evidence="2 3">
    <name type="scientific">Fermentimicrarchaeum limneticum</name>
    <dbReference type="NCBI Taxonomy" id="2795018"/>
    <lineage>
        <taxon>Archaea</taxon>
        <taxon>Candidatus Micrarchaeota</taxon>
        <taxon>Candidatus Fermentimicrarchaeales</taxon>
        <taxon>Candidatus Fermentimicrarchaeaceae</taxon>
        <taxon>Candidatus Fermentimicrarchaeum</taxon>
    </lineage>
</organism>
<dbReference type="KEGG" id="flt:Sv326_1322"/>
<evidence type="ECO:0000256" key="1">
    <source>
        <dbReference type="SAM" id="MobiDB-lite"/>
    </source>
</evidence>
<evidence type="ECO:0000313" key="3">
    <source>
        <dbReference type="Proteomes" id="UP000510821"/>
    </source>
</evidence>
<evidence type="ECO:0000313" key="2">
    <source>
        <dbReference type="EMBL" id="QLJ53497.1"/>
    </source>
</evidence>
<proteinExistence type="predicted"/>
<accession>A0A7D6BB43</accession>
<gene>
    <name evidence="2" type="ORF">Sv326_1322</name>
</gene>
<dbReference type="AlphaFoldDB" id="A0A7D6BB43"/>
<reference evidence="3" key="1">
    <citation type="submission" date="2020-07" db="EMBL/GenBank/DDBJ databases">
        <title>Metabolic diversity and evolutionary history of the archaeal phylum ###Micrarchaeota### uncovered from a freshwater lake metagenome.</title>
        <authorList>
            <person name="Kadnikov V.V."/>
            <person name="Savvichev A.S."/>
            <person name="Mardanov A.V."/>
            <person name="Beletsky A.V."/>
            <person name="Chupakov A.V."/>
            <person name="Kokryatskaya N.M."/>
            <person name="Pimenov N.V."/>
            <person name="Ravin N.V."/>
        </authorList>
    </citation>
    <scope>NUCLEOTIDE SEQUENCE [LARGE SCALE GENOMIC DNA]</scope>
    <source>
        <plasmid evidence="3">psv326-1</plasmid>
    </source>
</reference>